<feature type="region of interest" description="Disordered" evidence="1">
    <location>
        <begin position="109"/>
        <end position="170"/>
    </location>
</feature>
<feature type="region of interest" description="Disordered" evidence="1">
    <location>
        <begin position="487"/>
        <end position="609"/>
    </location>
</feature>
<protein>
    <submittedName>
        <fullName evidence="2">Uncharacterized protein</fullName>
    </submittedName>
</protein>
<evidence type="ECO:0000313" key="2">
    <source>
        <dbReference type="EMBL" id="SMR48454.1"/>
    </source>
</evidence>
<accession>A0A2H1G4H1</accession>
<feature type="compositionally biased region" description="Polar residues" evidence="1">
    <location>
        <begin position="574"/>
        <end position="586"/>
    </location>
</feature>
<feature type="compositionally biased region" description="Basic and acidic residues" evidence="1">
    <location>
        <begin position="419"/>
        <end position="436"/>
    </location>
</feature>
<evidence type="ECO:0000256" key="1">
    <source>
        <dbReference type="SAM" id="MobiDB-lite"/>
    </source>
</evidence>
<dbReference type="EMBL" id="LT854255">
    <property type="protein sequence ID" value="SMR48454.1"/>
    <property type="molecule type" value="Genomic_DNA"/>
</dbReference>
<proteinExistence type="predicted"/>
<sequence>MAHMNPEDRHFIMWQDFALRERRRLKSRQPELEEAILLEKARENASVMIRLFLGLGDIERAANVITSCPDPMCNGSAYEACRAAWASAYTSGFHHHMLLQNALVERTLSHSRRQATQSASDTKDSEIAATHDPTRSPLDPSNRSEPRPEAFSSNGLETRHLPTNLPQPSLAGGWTHTLPLVIPNSEPSSMVSDPYSEWVQQGRSLQTTIAFTDDEVAEEELDDRQDFLRVDKRDELDTHMQMSDMPVEIDARELRDHEAYWGLFDASDGDELCAYDAYLEHDDELDGDELRDQGNCYSVKEPDACPLSGPTAIQHNTTLGQQPVHTFLESTTYNDPRLPRIFEAVPAHSRAHQSAPFSSSHGHQEPVDARMLREQGYQACSPSTGFPRNSFGQTYDTAKMWHSPQAPTPSPLSDPNTPGHEHDLYSEFHGFSDDPRSPVLHDPAATSPHISHSGENNDEDMAGLTEYDEANVHLAGDQRLEDDASIHSDAPSIDAPGPQGVGEDAEPGAEDAAEPFSENECDDNPSDDAPFTASEPCSSGPASDQTAWKHTDKQPRLNQYAPRAAKETPYVPELQSTPSSSSQDQKQLVRRKKSVTRKSLGLDIDMNGW</sequence>
<evidence type="ECO:0000313" key="3">
    <source>
        <dbReference type="Proteomes" id="UP000245764"/>
    </source>
</evidence>
<feature type="region of interest" description="Disordered" evidence="1">
    <location>
        <begin position="400"/>
        <end position="461"/>
    </location>
</feature>
<gene>
    <name evidence="2" type="ORF">ZT1E4_G3844</name>
</gene>
<feature type="compositionally biased region" description="Acidic residues" evidence="1">
    <location>
        <begin position="503"/>
        <end position="526"/>
    </location>
</feature>
<dbReference type="AlphaFoldDB" id="A0A2H1G4H1"/>
<dbReference type="Proteomes" id="UP000245764">
    <property type="component" value="Chromosome 3"/>
</dbReference>
<organism evidence="2 3">
    <name type="scientific">Zymoseptoria tritici ST99CH_1E4</name>
    <dbReference type="NCBI Taxonomy" id="1276532"/>
    <lineage>
        <taxon>Eukaryota</taxon>
        <taxon>Fungi</taxon>
        <taxon>Dikarya</taxon>
        <taxon>Ascomycota</taxon>
        <taxon>Pezizomycotina</taxon>
        <taxon>Dothideomycetes</taxon>
        <taxon>Dothideomycetidae</taxon>
        <taxon>Mycosphaerellales</taxon>
        <taxon>Mycosphaerellaceae</taxon>
        <taxon>Zymoseptoria</taxon>
    </lineage>
</organism>
<feature type="compositionally biased region" description="Polar residues" evidence="1">
    <location>
        <begin position="535"/>
        <end position="546"/>
    </location>
</feature>
<name>A0A2H1G4H1_ZYMTR</name>
<reference evidence="3" key="1">
    <citation type="submission" date="2017-05" db="EMBL/GenBank/DDBJ databases">
        <authorList>
            <person name="Song R."/>
            <person name="Chenine A.L."/>
            <person name="Ruprecht R.M."/>
        </authorList>
    </citation>
    <scope>NUCLEOTIDE SEQUENCE [LARGE SCALE GENOMIC DNA]</scope>
</reference>